<dbReference type="InterPro" id="IPR000182">
    <property type="entry name" value="GNAT_dom"/>
</dbReference>
<dbReference type="RefSeq" id="WP_011533186.1">
    <property type="nucleotide sequence ID" value="NZ_CP132921.1"/>
</dbReference>
<keyword evidence="5" id="KW-1185">Reference proteome</keyword>
<evidence type="ECO:0000259" key="3">
    <source>
        <dbReference type="PROSITE" id="PS51186"/>
    </source>
</evidence>
<name>A0ABY9QMT4_9PSED</name>
<dbReference type="PROSITE" id="PS51186">
    <property type="entry name" value="GNAT"/>
    <property type="match status" value="1"/>
</dbReference>
<accession>A0ABY9QMT4</accession>
<dbReference type="CDD" id="cd04301">
    <property type="entry name" value="NAT_SF"/>
    <property type="match status" value="1"/>
</dbReference>
<dbReference type="PANTHER" id="PTHR43877:SF2">
    <property type="entry name" value="AMINOALKYLPHOSPHONATE N-ACETYLTRANSFERASE-RELATED"/>
    <property type="match status" value="1"/>
</dbReference>
<reference evidence="4 5" key="1">
    <citation type="submission" date="2023-08" db="EMBL/GenBank/DDBJ databases">
        <title>Complete Genome Sequence of Pseudomonas entomophila TVIN A01.</title>
        <authorList>
            <person name="Shelke T."/>
            <person name="Mahar N.S."/>
            <person name="Gupta I."/>
            <person name="Gupta V."/>
        </authorList>
    </citation>
    <scope>NUCLEOTIDE SEQUENCE [LARGE SCALE GENOMIC DNA]</scope>
    <source>
        <strain evidence="4 5">TVIN-A01</strain>
    </source>
</reference>
<evidence type="ECO:0000313" key="5">
    <source>
        <dbReference type="Proteomes" id="UP001183127"/>
    </source>
</evidence>
<dbReference type="Proteomes" id="UP001183127">
    <property type="component" value="Chromosome"/>
</dbReference>
<protein>
    <submittedName>
        <fullName evidence="4">GNAT family N-acetyltransferase</fullName>
    </submittedName>
</protein>
<dbReference type="InterPro" id="IPR016181">
    <property type="entry name" value="Acyl_CoA_acyltransferase"/>
</dbReference>
<dbReference type="InterPro" id="IPR050832">
    <property type="entry name" value="Bact_Acetyltransf"/>
</dbReference>
<keyword evidence="1" id="KW-0808">Transferase</keyword>
<dbReference type="EMBL" id="CP132921">
    <property type="protein sequence ID" value="WMW04426.1"/>
    <property type="molecule type" value="Genomic_DNA"/>
</dbReference>
<dbReference type="PANTHER" id="PTHR43877">
    <property type="entry name" value="AMINOALKYLPHOSPHONATE N-ACETYLTRANSFERASE-RELATED-RELATED"/>
    <property type="match status" value="1"/>
</dbReference>
<organism evidence="4 5">
    <name type="scientific">Pseudomonas entomophila</name>
    <dbReference type="NCBI Taxonomy" id="312306"/>
    <lineage>
        <taxon>Bacteria</taxon>
        <taxon>Pseudomonadati</taxon>
        <taxon>Pseudomonadota</taxon>
        <taxon>Gammaproteobacteria</taxon>
        <taxon>Pseudomonadales</taxon>
        <taxon>Pseudomonadaceae</taxon>
        <taxon>Pseudomonas</taxon>
    </lineage>
</organism>
<evidence type="ECO:0000256" key="2">
    <source>
        <dbReference type="ARBA" id="ARBA00023315"/>
    </source>
</evidence>
<proteinExistence type="predicted"/>
<evidence type="ECO:0000256" key="1">
    <source>
        <dbReference type="ARBA" id="ARBA00022679"/>
    </source>
</evidence>
<dbReference type="Pfam" id="PF13508">
    <property type="entry name" value="Acetyltransf_7"/>
    <property type="match status" value="1"/>
</dbReference>
<dbReference type="SUPFAM" id="SSF55729">
    <property type="entry name" value="Acyl-CoA N-acyltransferases (Nat)"/>
    <property type="match status" value="1"/>
</dbReference>
<feature type="domain" description="N-acetyltransferase" evidence="3">
    <location>
        <begin position="5"/>
        <end position="152"/>
    </location>
</feature>
<sequence length="157" mass="17293">MRAAITLRPAVVAEADEIAALVAEAYAPYIARIGRKPAPMLDDYAQVVRDDEVFVAVQGARIVGVVVLRREGRELLLLNVAVLAVSKGQGLGRLLMDFSETHALAAGCEAIRLYTHERMLENIEIYGKLGYQETRRAVEDGFARVFMRKSLVGPKQP</sequence>
<evidence type="ECO:0000313" key="4">
    <source>
        <dbReference type="EMBL" id="WMW04426.1"/>
    </source>
</evidence>
<gene>
    <name evidence="4" type="ORF">RAH46_19060</name>
</gene>
<dbReference type="Gene3D" id="3.40.630.30">
    <property type="match status" value="1"/>
</dbReference>
<keyword evidence="2" id="KW-0012">Acyltransferase</keyword>
<dbReference type="GeneID" id="32805167"/>